<organism evidence="6 7">
    <name type="scientific">Subdoligranulum variabile DSM 15176</name>
    <dbReference type="NCBI Taxonomy" id="411471"/>
    <lineage>
        <taxon>Bacteria</taxon>
        <taxon>Bacillati</taxon>
        <taxon>Bacillota</taxon>
        <taxon>Clostridia</taxon>
        <taxon>Eubacteriales</taxon>
        <taxon>Oscillospiraceae</taxon>
        <taxon>Subdoligranulum</taxon>
    </lineage>
</organism>
<sequence length="104" mass="11698">MPRILPKGRFYKKTSTFLCKGLAFPGNIRYNCKAIEKEVQAIMAKCSCCGKGVTFGIKVSHSHRRSNRTWNPNVKRVKAIVDGSPKYIYACTRCLRSGKVTRAV</sequence>
<dbReference type="Pfam" id="PF00830">
    <property type="entry name" value="Ribosomal_L28"/>
    <property type="match status" value="1"/>
</dbReference>
<dbReference type="GO" id="GO:0003735">
    <property type="term" value="F:structural constituent of ribosome"/>
    <property type="evidence" value="ECO:0007669"/>
    <property type="project" value="InterPro"/>
</dbReference>
<keyword evidence="2 5" id="KW-0689">Ribosomal protein</keyword>
<dbReference type="Proteomes" id="UP000003438">
    <property type="component" value="Unassembled WGS sequence"/>
</dbReference>
<gene>
    <name evidence="5 6" type="primary">rpmB</name>
    <name evidence="6" type="ORF">SUBVAR_05444</name>
</gene>
<dbReference type="PANTHER" id="PTHR39080:SF1">
    <property type="entry name" value="LARGE RIBOSOMAL SUBUNIT PROTEIN BL28A"/>
    <property type="match status" value="1"/>
</dbReference>
<evidence type="ECO:0000313" key="6">
    <source>
        <dbReference type="EMBL" id="EFB75670.1"/>
    </source>
</evidence>
<dbReference type="InterPro" id="IPR037147">
    <property type="entry name" value="Ribosomal_bL28_sf"/>
</dbReference>
<protein>
    <recommendedName>
        <fullName evidence="4 5">Large ribosomal subunit protein bL28</fullName>
    </recommendedName>
</protein>
<evidence type="ECO:0000256" key="4">
    <source>
        <dbReference type="ARBA" id="ARBA00035174"/>
    </source>
</evidence>
<dbReference type="InterPro" id="IPR034704">
    <property type="entry name" value="Ribosomal_bL28/bL31-like_sf"/>
</dbReference>
<dbReference type="STRING" id="411471.SUBVAR_05444"/>
<dbReference type="InterPro" id="IPR026569">
    <property type="entry name" value="Ribosomal_bL28"/>
</dbReference>
<evidence type="ECO:0000256" key="3">
    <source>
        <dbReference type="ARBA" id="ARBA00023274"/>
    </source>
</evidence>
<dbReference type="SUPFAM" id="SSF143800">
    <property type="entry name" value="L28p-like"/>
    <property type="match status" value="1"/>
</dbReference>
<comment type="caution">
    <text evidence="6">The sequence shown here is derived from an EMBL/GenBank/DDBJ whole genome shotgun (WGS) entry which is preliminary data.</text>
</comment>
<dbReference type="HAMAP" id="MF_00373">
    <property type="entry name" value="Ribosomal_bL28"/>
    <property type="match status" value="1"/>
</dbReference>
<dbReference type="HOGENOM" id="CLU_2248708_0_0_9"/>
<dbReference type="Gene3D" id="2.30.170.40">
    <property type="entry name" value="Ribosomal protein L28/L24"/>
    <property type="match status" value="1"/>
</dbReference>
<evidence type="ECO:0000256" key="5">
    <source>
        <dbReference type="HAMAP-Rule" id="MF_00373"/>
    </source>
</evidence>
<keyword evidence="7" id="KW-1185">Reference proteome</keyword>
<evidence type="ECO:0000313" key="7">
    <source>
        <dbReference type="Proteomes" id="UP000003438"/>
    </source>
</evidence>
<dbReference type="PANTHER" id="PTHR39080">
    <property type="entry name" value="50S RIBOSOMAL PROTEIN L28"/>
    <property type="match status" value="1"/>
</dbReference>
<comment type="similarity">
    <text evidence="1 5">Belongs to the bacterial ribosomal protein bL28 family.</text>
</comment>
<dbReference type="InterPro" id="IPR001383">
    <property type="entry name" value="Ribosomal_bL28_bact-type"/>
</dbReference>
<accession>D1PM85</accession>
<dbReference type="NCBIfam" id="TIGR00009">
    <property type="entry name" value="L28"/>
    <property type="match status" value="1"/>
</dbReference>
<dbReference type="eggNOG" id="COG0227">
    <property type="taxonomic scope" value="Bacteria"/>
</dbReference>
<keyword evidence="3 5" id="KW-0687">Ribonucleoprotein</keyword>
<dbReference type="EMBL" id="ACBY02000023">
    <property type="protein sequence ID" value="EFB75670.1"/>
    <property type="molecule type" value="Genomic_DNA"/>
</dbReference>
<dbReference type="AlphaFoldDB" id="D1PM85"/>
<evidence type="ECO:0000256" key="1">
    <source>
        <dbReference type="ARBA" id="ARBA00008760"/>
    </source>
</evidence>
<dbReference type="GO" id="GO:0006412">
    <property type="term" value="P:translation"/>
    <property type="evidence" value="ECO:0007669"/>
    <property type="project" value="UniProtKB-UniRule"/>
</dbReference>
<proteinExistence type="inferred from homology"/>
<dbReference type="GO" id="GO:0005840">
    <property type="term" value="C:ribosome"/>
    <property type="evidence" value="ECO:0007669"/>
    <property type="project" value="UniProtKB-KW"/>
</dbReference>
<dbReference type="GO" id="GO:1990904">
    <property type="term" value="C:ribonucleoprotein complex"/>
    <property type="evidence" value="ECO:0007669"/>
    <property type="project" value="UniProtKB-KW"/>
</dbReference>
<name>D1PM85_9FIRM</name>
<evidence type="ECO:0000256" key="2">
    <source>
        <dbReference type="ARBA" id="ARBA00022980"/>
    </source>
</evidence>
<dbReference type="InterPro" id="IPR050096">
    <property type="entry name" value="Bacterial_rp_bL28"/>
</dbReference>
<reference evidence="6" key="1">
    <citation type="submission" date="2009-12" db="EMBL/GenBank/DDBJ databases">
        <authorList>
            <person name="Weinstock G."/>
            <person name="Sodergren E."/>
            <person name="Clifton S."/>
            <person name="Fulton L."/>
            <person name="Fulton B."/>
            <person name="Courtney L."/>
            <person name="Fronick C."/>
            <person name="Harrison M."/>
            <person name="Strong C."/>
            <person name="Farmer C."/>
            <person name="Delahaunty K."/>
            <person name="Markovic C."/>
            <person name="Hall O."/>
            <person name="Minx P."/>
            <person name="Tomlinson C."/>
            <person name="Mitreva M."/>
            <person name="Nelson J."/>
            <person name="Hou S."/>
            <person name="Wollam A."/>
            <person name="Pepin K.H."/>
            <person name="Johnson M."/>
            <person name="Bhonagiri V."/>
            <person name="Nash W.E."/>
            <person name="Warren W."/>
            <person name="Chinwalla A."/>
            <person name="Mardis E.R."/>
            <person name="Wilson R.K."/>
        </authorList>
    </citation>
    <scope>NUCLEOTIDE SEQUENCE [LARGE SCALE GENOMIC DNA]</scope>
    <source>
        <strain evidence="6">DSM 15176</strain>
    </source>
</reference>